<feature type="transmembrane region" description="Helical" evidence="7">
    <location>
        <begin position="457"/>
        <end position="479"/>
    </location>
</feature>
<dbReference type="Proteomes" id="UP000324974">
    <property type="component" value="Chromosome"/>
</dbReference>
<dbReference type="PANTHER" id="PTHR30489:SF0">
    <property type="entry name" value="LIPOPROTEIN-RELEASING SYSTEM TRANSMEMBRANE PROTEIN LOLE"/>
    <property type="match status" value="1"/>
</dbReference>
<keyword evidence="3" id="KW-1003">Cell membrane</keyword>
<gene>
    <name evidence="9" type="ORF">PX52LOC_05002</name>
</gene>
<dbReference type="InterPro" id="IPR003838">
    <property type="entry name" value="ABC3_permease_C"/>
</dbReference>
<dbReference type="AlphaFoldDB" id="A0A5C1AM55"/>
<evidence type="ECO:0000313" key="10">
    <source>
        <dbReference type="Proteomes" id="UP000324974"/>
    </source>
</evidence>
<comment type="subcellular location">
    <subcellularLocation>
        <location evidence="1">Cell membrane</location>
        <topology evidence="1">Multi-pass membrane protein</topology>
    </subcellularLocation>
</comment>
<dbReference type="InterPro" id="IPR051447">
    <property type="entry name" value="Lipoprotein-release_system"/>
</dbReference>
<evidence type="ECO:0000259" key="8">
    <source>
        <dbReference type="Pfam" id="PF02687"/>
    </source>
</evidence>
<accession>A0A5C1AM55</accession>
<proteinExistence type="inferred from homology"/>
<feature type="transmembrane region" description="Helical" evidence="7">
    <location>
        <begin position="349"/>
        <end position="374"/>
    </location>
</feature>
<feature type="domain" description="ABC3 transporter permease C-terminal" evidence="8">
    <location>
        <begin position="353"/>
        <end position="484"/>
    </location>
</feature>
<sequence length="493" mass="54626">MYKFLLCLKYLRTRYLAFVCIVSIMLGVATLIVVNSVMSGFSNKLKDRLKGVLADVIVETDNFAGFQMHPDLLADKIQHSPAGKYVDTVAPTVEVVGTVQFSFRGMNIVKPIKLTGVDPAKQVKVGGFGQYLERQKNVAVPSFDLSPEALAQHEKNVQLEALMTEPMPQPVRDEPDFLGKGPDLKADGIPLPPVPMPELPAIVPPKPIGIVVGHSLAHFRYKHPETGQMVEEATLRIGDTVMIATLAANEMRPVWGTYVVVDYFKSEMSEYDSQFIYMNLPDIQRLRHMDERVTHLQVKLKDDCPKGYTFVKGNVANEIQKLFGRYEGRAATWEDHQGPLLSAIDIERAILNLLLFMIVGVAGFSILAIFTMIVSEKIRDIGILKSLGASNRGVMGIFVWYAFLLGVVGCTAGTIAGLGITNNINEIEAFINTLTGQQLFDRSVYYFDRIPTNVEPATVLLVNTGAMLVAVFSSFLPAYRAARLRPIQALRFE</sequence>
<keyword evidence="10" id="KW-1185">Reference proteome</keyword>
<evidence type="ECO:0000256" key="4">
    <source>
        <dbReference type="ARBA" id="ARBA00022692"/>
    </source>
</evidence>
<keyword evidence="6 7" id="KW-0472">Membrane</keyword>
<evidence type="ECO:0000256" key="6">
    <source>
        <dbReference type="ARBA" id="ARBA00023136"/>
    </source>
</evidence>
<evidence type="ECO:0000256" key="7">
    <source>
        <dbReference type="SAM" id="Phobius"/>
    </source>
</evidence>
<protein>
    <submittedName>
        <fullName evidence="9">ABC transporter permease</fullName>
    </submittedName>
</protein>
<keyword evidence="4 7" id="KW-0812">Transmembrane</keyword>
<feature type="transmembrane region" description="Helical" evidence="7">
    <location>
        <begin position="15"/>
        <end position="38"/>
    </location>
</feature>
<reference evidence="10" key="1">
    <citation type="submission" date="2019-08" db="EMBL/GenBank/DDBJ databases">
        <title>Limnoglobus roseus gen. nov., sp. nov., a novel freshwater planctomycete with a giant genome from the family Gemmataceae.</title>
        <authorList>
            <person name="Kulichevskaya I.S."/>
            <person name="Naumoff D.G."/>
            <person name="Miroshnikov K."/>
            <person name="Ivanova A."/>
            <person name="Philippov D.A."/>
            <person name="Hakobyan A."/>
            <person name="Rijpstra I.C."/>
            <person name="Sinninghe Damste J.S."/>
            <person name="Liesack W."/>
            <person name="Dedysh S.N."/>
        </authorList>
    </citation>
    <scope>NUCLEOTIDE SEQUENCE [LARGE SCALE GENOMIC DNA]</scope>
    <source>
        <strain evidence="10">PX52</strain>
    </source>
</reference>
<keyword evidence="5 7" id="KW-1133">Transmembrane helix</keyword>
<organism evidence="9 10">
    <name type="scientific">Limnoglobus roseus</name>
    <dbReference type="NCBI Taxonomy" id="2598579"/>
    <lineage>
        <taxon>Bacteria</taxon>
        <taxon>Pseudomonadati</taxon>
        <taxon>Planctomycetota</taxon>
        <taxon>Planctomycetia</taxon>
        <taxon>Gemmatales</taxon>
        <taxon>Gemmataceae</taxon>
        <taxon>Limnoglobus</taxon>
    </lineage>
</organism>
<dbReference type="Pfam" id="PF02687">
    <property type="entry name" value="FtsX"/>
    <property type="match status" value="1"/>
</dbReference>
<evidence type="ECO:0000256" key="1">
    <source>
        <dbReference type="ARBA" id="ARBA00004651"/>
    </source>
</evidence>
<evidence type="ECO:0000313" key="9">
    <source>
        <dbReference type="EMBL" id="QEL17988.1"/>
    </source>
</evidence>
<dbReference type="PANTHER" id="PTHR30489">
    <property type="entry name" value="LIPOPROTEIN-RELEASING SYSTEM TRANSMEMBRANE PROTEIN LOLE"/>
    <property type="match status" value="1"/>
</dbReference>
<dbReference type="KEGG" id="lrs:PX52LOC_05002"/>
<name>A0A5C1AM55_9BACT</name>
<feature type="transmembrane region" description="Helical" evidence="7">
    <location>
        <begin position="394"/>
        <end position="420"/>
    </location>
</feature>
<evidence type="ECO:0000256" key="2">
    <source>
        <dbReference type="ARBA" id="ARBA00005236"/>
    </source>
</evidence>
<dbReference type="EMBL" id="CP042425">
    <property type="protein sequence ID" value="QEL17988.1"/>
    <property type="molecule type" value="Genomic_DNA"/>
</dbReference>
<comment type="similarity">
    <text evidence="2">Belongs to the ABC-4 integral membrane protein family. LolC/E subfamily.</text>
</comment>
<dbReference type="GO" id="GO:0098797">
    <property type="term" value="C:plasma membrane protein complex"/>
    <property type="evidence" value="ECO:0007669"/>
    <property type="project" value="TreeGrafter"/>
</dbReference>
<evidence type="ECO:0000256" key="3">
    <source>
        <dbReference type="ARBA" id="ARBA00022475"/>
    </source>
</evidence>
<evidence type="ECO:0000256" key="5">
    <source>
        <dbReference type="ARBA" id="ARBA00022989"/>
    </source>
</evidence>
<dbReference type="GO" id="GO:0044874">
    <property type="term" value="P:lipoprotein localization to outer membrane"/>
    <property type="evidence" value="ECO:0007669"/>
    <property type="project" value="TreeGrafter"/>
</dbReference>